<dbReference type="EMBL" id="JAEDAJ010000001">
    <property type="protein sequence ID" value="MBK0330399.1"/>
    <property type="molecule type" value="Genomic_DNA"/>
</dbReference>
<dbReference type="Proteomes" id="UP000612352">
    <property type="component" value="Unassembled WGS sequence"/>
</dbReference>
<evidence type="ECO:0000313" key="3">
    <source>
        <dbReference type="Proteomes" id="UP000612352"/>
    </source>
</evidence>
<keyword evidence="3" id="KW-1185">Reference proteome</keyword>
<evidence type="ECO:0000313" key="2">
    <source>
        <dbReference type="EMBL" id="MBK0330399.1"/>
    </source>
</evidence>
<dbReference type="RefSeq" id="WP_200501017.1">
    <property type="nucleotide sequence ID" value="NZ_JAEDAJ010000001.1"/>
</dbReference>
<sequence length="132" mass="14299">MDISMKSATSLSARRAVAIVFAVLVMALPGQAFAAGDEPASSAPQATDAAAQQTWVAYDGNHITSAAGCERRRTWLIDHVDWVKRPDTACWKYQPVGCPKPKPYWQVMVRDRGAKLMIDKLEVAPAAAPAKC</sequence>
<evidence type="ECO:0008006" key="4">
    <source>
        <dbReference type="Google" id="ProtNLM"/>
    </source>
</evidence>
<accession>A0ABS1B6W6</accession>
<feature type="chain" id="PRO_5046502103" description="Secreted protein" evidence="1">
    <location>
        <begin position="35"/>
        <end position="132"/>
    </location>
</feature>
<feature type="signal peptide" evidence="1">
    <location>
        <begin position="1"/>
        <end position="34"/>
    </location>
</feature>
<comment type="caution">
    <text evidence="2">The sequence shown here is derived from an EMBL/GenBank/DDBJ whole genome shotgun (WGS) entry which is preliminary data.</text>
</comment>
<name>A0ABS1B6W6_9MICO</name>
<keyword evidence="1" id="KW-0732">Signal</keyword>
<gene>
    <name evidence="2" type="ORF">I8D64_03170</name>
</gene>
<evidence type="ECO:0000256" key="1">
    <source>
        <dbReference type="SAM" id="SignalP"/>
    </source>
</evidence>
<protein>
    <recommendedName>
        <fullName evidence="4">Secreted protein</fullName>
    </recommendedName>
</protein>
<reference evidence="2 3" key="1">
    <citation type="submission" date="2020-12" db="EMBL/GenBank/DDBJ databases">
        <title>Brachybacterium sp. MASK1Z-5, whole genome shotgun sequence.</title>
        <authorList>
            <person name="Tuo L."/>
        </authorList>
    </citation>
    <scope>NUCLEOTIDE SEQUENCE [LARGE SCALE GENOMIC DNA]</scope>
    <source>
        <strain evidence="2 3">MASK1Z-5</strain>
    </source>
</reference>
<proteinExistence type="predicted"/>
<organism evidence="2 3">
    <name type="scientific">Brachybacterium halotolerans</name>
    <dbReference type="NCBI Taxonomy" id="2795215"/>
    <lineage>
        <taxon>Bacteria</taxon>
        <taxon>Bacillati</taxon>
        <taxon>Actinomycetota</taxon>
        <taxon>Actinomycetes</taxon>
        <taxon>Micrococcales</taxon>
        <taxon>Dermabacteraceae</taxon>
        <taxon>Brachybacterium</taxon>
    </lineage>
</organism>